<organism evidence="8 9">
    <name type="scientific">Golovinomyces cichoracearum</name>
    <dbReference type="NCBI Taxonomy" id="62708"/>
    <lineage>
        <taxon>Eukaryota</taxon>
        <taxon>Fungi</taxon>
        <taxon>Dikarya</taxon>
        <taxon>Ascomycota</taxon>
        <taxon>Pezizomycotina</taxon>
        <taxon>Leotiomycetes</taxon>
        <taxon>Erysiphales</taxon>
        <taxon>Erysiphaceae</taxon>
        <taxon>Golovinomyces</taxon>
    </lineage>
</organism>
<keyword evidence="2" id="KW-0926">Vacuole</keyword>
<dbReference type="PANTHER" id="PTHR46140:SF1">
    <property type="entry name" value="VACUOLAR TRANSPORTER CHAPERONE COMPLEX SUBUNIT 4-RELATED"/>
    <property type="match status" value="1"/>
</dbReference>
<evidence type="ECO:0000256" key="2">
    <source>
        <dbReference type="ARBA" id="ARBA00022554"/>
    </source>
</evidence>
<evidence type="ECO:0000256" key="6">
    <source>
        <dbReference type="SAM" id="Phobius"/>
    </source>
</evidence>
<dbReference type="PANTHER" id="PTHR46140">
    <property type="entry name" value="VACUOLAR TRANSPORTER CHAPERONE 1-RELATED"/>
    <property type="match status" value="1"/>
</dbReference>
<dbReference type="EMBL" id="MCBQ01021872">
    <property type="protein sequence ID" value="RKF53437.1"/>
    <property type="molecule type" value="Genomic_DNA"/>
</dbReference>
<keyword evidence="4 6" id="KW-1133">Transmembrane helix</keyword>
<dbReference type="PROSITE" id="PS51382">
    <property type="entry name" value="SPX"/>
    <property type="match status" value="1"/>
</dbReference>
<gene>
    <name evidence="8" type="ORF">GcM3_218038</name>
</gene>
<feature type="domain" description="SPX" evidence="7">
    <location>
        <begin position="1"/>
        <end position="165"/>
    </location>
</feature>
<dbReference type="InterPro" id="IPR004331">
    <property type="entry name" value="SPX_dom"/>
</dbReference>
<evidence type="ECO:0000259" key="7">
    <source>
        <dbReference type="PROSITE" id="PS51382"/>
    </source>
</evidence>
<dbReference type="Proteomes" id="UP000283383">
    <property type="component" value="Unassembled WGS sequence"/>
</dbReference>
<feature type="transmembrane region" description="Helical" evidence="6">
    <location>
        <begin position="386"/>
        <end position="407"/>
    </location>
</feature>
<reference evidence="8 9" key="1">
    <citation type="journal article" date="2018" name="BMC Genomics">
        <title>Comparative genome analyses reveal sequence features reflecting distinct modes of host-adaptation between dicot and monocot powdery mildew.</title>
        <authorList>
            <person name="Wu Y."/>
            <person name="Ma X."/>
            <person name="Pan Z."/>
            <person name="Kale S.D."/>
            <person name="Song Y."/>
            <person name="King H."/>
            <person name="Zhang Q."/>
            <person name="Presley C."/>
            <person name="Deng X."/>
            <person name="Wei C.I."/>
            <person name="Xiao S."/>
        </authorList>
    </citation>
    <scope>NUCLEOTIDE SEQUENCE [LARGE SCALE GENOMIC DNA]</scope>
    <source>
        <strain evidence="8">UMSG3</strain>
    </source>
</reference>
<evidence type="ECO:0000256" key="3">
    <source>
        <dbReference type="ARBA" id="ARBA00022692"/>
    </source>
</evidence>
<evidence type="ECO:0000256" key="4">
    <source>
        <dbReference type="ARBA" id="ARBA00022989"/>
    </source>
</evidence>
<sequence length="443" mass="50667">MKYGQSLRAQSAPQWAPYNIDYDELKNRIKVHTSKSQCRAVTIPGQADKSLEAFEKHFFTELSNQHDRVDLFVKSKVDEIDFRLQILRKQVIKLISACAEVTAREESISSRRLEKFAKYDTQIERCGDDIKCLEKFISAQRVAFHKIIKKFTKWTGSRDLAERFYDEILGSPKSFIRRDLDPLIQEYMNILKTLRDAFPDSDELKIQKSLLQDPKPIINKIKSESLPQLTYWNEYDDGSEVENEPYLVYIDPDSDSFPGAKKLAYVYSKAENLVGEVKRWLAPVQSTAERRPLLYHINDIISEQESTIDTEGEEDTFASSSEIPRGYSTFYTSSYLKIGDESIEPTRESFLLHSVLGCYAASLTLLLISYLLAATGKKRLQTEVDVGVVVGVIASLLFAAIGSFLLWCSRQELSWTYRFYACATFTLTCFWNGILLVQVVGEG</sequence>
<dbReference type="GO" id="GO:0006799">
    <property type="term" value="P:polyphosphate biosynthetic process"/>
    <property type="evidence" value="ECO:0007669"/>
    <property type="project" value="UniProtKB-ARBA"/>
</dbReference>
<feature type="transmembrane region" description="Helical" evidence="6">
    <location>
        <begin position="419"/>
        <end position="440"/>
    </location>
</feature>
<feature type="transmembrane region" description="Helical" evidence="6">
    <location>
        <begin position="350"/>
        <end position="374"/>
    </location>
</feature>
<evidence type="ECO:0000256" key="1">
    <source>
        <dbReference type="ARBA" id="ARBA00004128"/>
    </source>
</evidence>
<keyword evidence="9" id="KW-1185">Reference proteome</keyword>
<comment type="caution">
    <text evidence="8">The sequence shown here is derived from an EMBL/GenBank/DDBJ whole genome shotgun (WGS) entry which is preliminary data.</text>
</comment>
<keyword evidence="3 6" id="KW-0812">Transmembrane</keyword>
<dbReference type="AlphaFoldDB" id="A0A420H7N6"/>
<name>A0A420H7N6_9PEZI</name>
<dbReference type="InterPro" id="IPR051572">
    <property type="entry name" value="VTC_Complex_Subunit"/>
</dbReference>
<evidence type="ECO:0000256" key="5">
    <source>
        <dbReference type="ARBA" id="ARBA00023136"/>
    </source>
</evidence>
<evidence type="ECO:0000313" key="8">
    <source>
        <dbReference type="EMBL" id="RKF53437.1"/>
    </source>
</evidence>
<comment type="subcellular location">
    <subcellularLocation>
        <location evidence="1">Vacuole membrane</location>
        <topology evidence="1">Multi-pass membrane protein</topology>
    </subcellularLocation>
</comment>
<dbReference type="CDD" id="cd14474">
    <property type="entry name" value="SPX_YDR089W"/>
    <property type="match status" value="1"/>
</dbReference>
<protein>
    <submittedName>
        <fullName evidence="8">Putative spx domain-containing protein</fullName>
    </submittedName>
</protein>
<evidence type="ECO:0000313" key="9">
    <source>
        <dbReference type="Proteomes" id="UP000283383"/>
    </source>
</evidence>
<dbReference type="GO" id="GO:0005774">
    <property type="term" value="C:vacuolar membrane"/>
    <property type="evidence" value="ECO:0007669"/>
    <property type="project" value="UniProtKB-SubCell"/>
</dbReference>
<dbReference type="STRING" id="62708.A0A420H7N6"/>
<accession>A0A420H7N6</accession>
<proteinExistence type="predicted"/>
<keyword evidence="5 6" id="KW-0472">Membrane</keyword>